<keyword evidence="2" id="KW-0472">Membrane</keyword>
<keyword evidence="2" id="KW-1133">Transmembrane helix</keyword>
<keyword evidence="4" id="KW-0540">Nuclease</keyword>
<feature type="transmembrane region" description="Helical" evidence="2">
    <location>
        <begin position="76"/>
        <end position="99"/>
    </location>
</feature>
<sequence>MIFLLFIIFIRIILRINMQALYYSIVFILVLVSLLPFLHSKHWTVRICDFLKVHLFFWLPAFAVIGFFIVKEQHTLFWIVIWLLVILTVYHGITLLRYTPLFKLIRKDKREIPKNSKEIKLLSFNVYQYSKKYDKLLKLIDEIKPDIILTIESNSEWQNALRPIEKTYLFNVKVPLENTYGMHLYSRLPIGSYKVHYHVSDDLPSIEAKMQSPDGQTFTFYGVHPPPPSPTEEETSKERDGELMAIANSLKNRTKESFLVVGDFNNVAWARSSRLFRKATGLIDPREGRGLIASFHAKYRMIRVPIDLLFHSNTIFIKTLKRLREIGSDHFPIYCEFYVENGTANNDRYKLSKSEKQEMKEDIIEGKQEEGNR</sequence>
<dbReference type="InterPro" id="IPR036691">
    <property type="entry name" value="Endo/exonu/phosph_ase_sf"/>
</dbReference>
<dbReference type="GO" id="GO:0004527">
    <property type="term" value="F:exonuclease activity"/>
    <property type="evidence" value="ECO:0007669"/>
    <property type="project" value="UniProtKB-KW"/>
</dbReference>
<keyword evidence="5" id="KW-1185">Reference proteome</keyword>
<dbReference type="GO" id="GO:0004519">
    <property type="term" value="F:endonuclease activity"/>
    <property type="evidence" value="ECO:0007669"/>
    <property type="project" value="UniProtKB-KW"/>
</dbReference>
<comment type="caution">
    <text evidence="4">The sequence shown here is derived from an EMBL/GenBank/DDBJ whole genome shotgun (WGS) entry which is preliminary data.</text>
</comment>
<reference evidence="4 5" key="1">
    <citation type="submission" date="2018-05" db="EMBL/GenBank/DDBJ databases">
        <title>Genomic Encyclopedia of Type Strains, Phase IV (KMG-IV): sequencing the most valuable type-strain genomes for metagenomic binning, comparative biology and taxonomic classification.</title>
        <authorList>
            <person name="Goeker M."/>
        </authorList>
    </citation>
    <scope>NUCLEOTIDE SEQUENCE [LARGE SCALE GENOMIC DNA]</scope>
    <source>
        <strain evidence="4 5">DSM 28579</strain>
    </source>
</reference>
<accession>A0A7L4UPB8</accession>
<dbReference type="SUPFAM" id="SSF56219">
    <property type="entry name" value="DNase I-like"/>
    <property type="match status" value="1"/>
</dbReference>
<evidence type="ECO:0000256" key="1">
    <source>
        <dbReference type="SAM" id="MobiDB-lite"/>
    </source>
</evidence>
<evidence type="ECO:0000259" key="3">
    <source>
        <dbReference type="Pfam" id="PF03372"/>
    </source>
</evidence>
<dbReference type="Pfam" id="PF03372">
    <property type="entry name" value="Exo_endo_phos"/>
    <property type="match status" value="1"/>
</dbReference>
<feature type="transmembrane region" description="Helical" evidence="2">
    <location>
        <begin position="20"/>
        <end position="38"/>
    </location>
</feature>
<dbReference type="AlphaFoldDB" id="A0A7L4UPB8"/>
<keyword evidence="4" id="KW-0269">Exonuclease</keyword>
<evidence type="ECO:0000256" key="2">
    <source>
        <dbReference type="SAM" id="Phobius"/>
    </source>
</evidence>
<dbReference type="Gene3D" id="3.60.10.10">
    <property type="entry name" value="Endonuclease/exonuclease/phosphatase"/>
    <property type="match status" value="1"/>
</dbReference>
<dbReference type="EMBL" id="QENZ01000004">
    <property type="protein sequence ID" value="PVX50727.1"/>
    <property type="molecule type" value="Genomic_DNA"/>
</dbReference>
<feature type="domain" description="Endonuclease/exonuclease/phosphatase" evidence="3">
    <location>
        <begin position="122"/>
        <end position="330"/>
    </location>
</feature>
<keyword evidence="2" id="KW-0812">Transmembrane</keyword>
<organism evidence="4 5">
    <name type="scientific">Balneicella halophila</name>
    <dbReference type="NCBI Taxonomy" id="1537566"/>
    <lineage>
        <taxon>Bacteria</taxon>
        <taxon>Pseudomonadati</taxon>
        <taxon>Bacteroidota</taxon>
        <taxon>Bacteroidia</taxon>
        <taxon>Bacteroidales</taxon>
        <taxon>Balneicellaceae</taxon>
        <taxon>Balneicella</taxon>
    </lineage>
</organism>
<gene>
    <name evidence="4" type="ORF">C7377_1040</name>
</gene>
<dbReference type="InterPro" id="IPR005135">
    <property type="entry name" value="Endo/exonuclease/phosphatase"/>
</dbReference>
<evidence type="ECO:0000313" key="5">
    <source>
        <dbReference type="Proteomes" id="UP000251835"/>
    </source>
</evidence>
<keyword evidence="4" id="KW-0378">Hydrolase</keyword>
<keyword evidence="4" id="KW-0255">Endonuclease</keyword>
<feature type="transmembrane region" description="Helical" evidence="2">
    <location>
        <begin position="50"/>
        <end position="70"/>
    </location>
</feature>
<feature type="region of interest" description="Disordered" evidence="1">
    <location>
        <begin position="351"/>
        <end position="373"/>
    </location>
</feature>
<protein>
    <submittedName>
        <fullName evidence="4">Endonuclease/exonuclease/phosphatase (EEP) superfamily protein YafD</fullName>
    </submittedName>
</protein>
<name>A0A7L4UPB8_BALHA</name>
<proteinExistence type="predicted"/>
<evidence type="ECO:0000313" key="4">
    <source>
        <dbReference type="EMBL" id="PVX50727.1"/>
    </source>
</evidence>
<dbReference type="Proteomes" id="UP000251835">
    <property type="component" value="Unassembled WGS sequence"/>
</dbReference>